<dbReference type="RefSeq" id="XP_056478045.1">
    <property type="nucleotide sequence ID" value="XM_056615073.1"/>
</dbReference>
<dbReference type="EMBL" id="JAPQKI010000003">
    <property type="protein sequence ID" value="KAJ5109934.1"/>
    <property type="molecule type" value="Genomic_DNA"/>
</dbReference>
<dbReference type="OrthoDB" id="73875at2759"/>
<organism evidence="1 2">
    <name type="scientific">Penicillium argentinense</name>
    <dbReference type="NCBI Taxonomy" id="1131581"/>
    <lineage>
        <taxon>Eukaryota</taxon>
        <taxon>Fungi</taxon>
        <taxon>Dikarya</taxon>
        <taxon>Ascomycota</taxon>
        <taxon>Pezizomycotina</taxon>
        <taxon>Eurotiomycetes</taxon>
        <taxon>Eurotiomycetidae</taxon>
        <taxon>Eurotiales</taxon>
        <taxon>Aspergillaceae</taxon>
        <taxon>Penicillium</taxon>
    </lineage>
</organism>
<keyword evidence="2" id="KW-1185">Reference proteome</keyword>
<proteinExistence type="predicted"/>
<reference evidence="1" key="1">
    <citation type="submission" date="2022-11" db="EMBL/GenBank/DDBJ databases">
        <authorList>
            <person name="Petersen C."/>
        </authorList>
    </citation>
    <scope>NUCLEOTIDE SEQUENCE</scope>
    <source>
        <strain evidence="1">IBT 30761</strain>
    </source>
</reference>
<accession>A0A9W9KKD8</accession>
<dbReference type="GeneID" id="81354052"/>
<evidence type="ECO:0000313" key="1">
    <source>
        <dbReference type="EMBL" id="KAJ5109934.1"/>
    </source>
</evidence>
<dbReference type="AlphaFoldDB" id="A0A9W9KKD8"/>
<reference evidence="1" key="2">
    <citation type="journal article" date="2023" name="IMA Fungus">
        <title>Comparative genomic study of the Penicillium genus elucidates a diverse pangenome and 15 lateral gene transfer events.</title>
        <authorList>
            <person name="Petersen C."/>
            <person name="Sorensen T."/>
            <person name="Nielsen M.R."/>
            <person name="Sondergaard T.E."/>
            <person name="Sorensen J.L."/>
            <person name="Fitzpatrick D.A."/>
            <person name="Frisvad J.C."/>
            <person name="Nielsen K.L."/>
        </authorList>
    </citation>
    <scope>NUCLEOTIDE SEQUENCE</scope>
    <source>
        <strain evidence="1">IBT 30761</strain>
    </source>
</reference>
<evidence type="ECO:0000313" key="2">
    <source>
        <dbReference type="Proteomes" id="UP001149074"/>
    </source>
</evidence>
<comment type="caution">
    <text evidence="1">The sequence shown here is derived from an EMBL/GenBank/DDBJ whole genome shotgun (WGS) entry which is preliminary data.</text>
</comment>
<protein>
    <submittedName>
        <fullName evidence="1">Uncharacterized protein</fullName>
    </submittedName>
</protein>
<dbReference type="Proteomes" id="UP001149074">
    <property type="component" value="Unassembled WGS sequence"/>
</dbReference>
<sequence>MAFEYEDDDDCLNLDVSTAVVVTVPADRDYYDVEHIVELNTIQNFLQDAVDGVLLTGNNPRNLELPSDYVETLNTQMLIQPPPVAGGGRVTRVPLRRIMIALGSGRNNQDFVVLLSALNGVNSRIWRSEEYHADMEDLIDEDDYKPALQSIRSIISVIHYLNDRRVHPRMVHAANLVRSELALADQEWMSVAGYNPRGQDWTGNDAAYANEVLDSYERLASDMDIDLQGLEGNG</sequence>
<gene>
    <name evidence="1" type="ORF">N7532_002579</name>
</gene>
<name>A0A9W9KKD8_9EURO</name>